<dbReference type="Proteomes" id="UP000199229">
    <property type="component" value="Unassembled WGS sequence"/>
</dbReference>
<proteinExistence type="predicted"/>
<dbReference type="STRING" id="582675.SAMN05192565_11765"/>
<dbReference type="AlphaFoldDB" id="A0A1I2VZ04"/>
<sequence>MARPHIVPRLMTKAEAAAYCGFSPGIFERQCEVRPMAFGDKRLERYDRFDLDNWIEARKAPAKSGLKSMADAIAEF</sequence>
<evidence type="ECO:0000313" key="2">
    <source>
        <dbReference type="Proteomes" id="UP000199229"/>
    </source>
</evidence>
<evidence type="ECO:0000313" key="1">
    <source>
        <dbReference type="EMBL" id="SFG92531.1"/>
    </source>
</evidence>
<protein>
    <submittedName>
        <fullName evidence="1">Uncharacterized protein</fullName>
    </submittedName>
</protein>
<reference evidence="2" key="1">
    <citation type="submission" date="2016-10" db="EMBL/GenBank/DDBJ databases">
        <authorList>
            <person name="Varghese N."/>
            <person name="Submissions S."/>
        </authorList>
    </citation>
    <scope>NUCLEOTIDE SEQUENCE [LARGE SCALE GENOMIC DNA]</scope>
    <source>
        <strain evidence="2">Gh-105</strain>
    </source>
</reference>
<accession>A0A1I2VZ04</accession>
<dbReference type="OrthoDB" id="7862841at2"/>
<gene>
    <name evidence="1" type="ORF">SAMN05192565_11765</name>
</gene>
<keyword evidence="2" id="KW-1185">Reference proteome</keyword>
<dbReference type="EMBL" id="FOPM01000017">
    <property type="protein sequence ID" value="SFG92531.1"/>
    <property type="molecule type" value="Genomic_DNA"/>
</dbReference>
<dbReference type="RefSeq" id="WP_091973196.1">
    <property type="nucleotide sequence ID" value="NZ_FOPM01000017.1"/>
</dbReference>
<name>A0A1I2VZ04_9HYPH</name>
<organism evidence="1 2">
    <name type="scientific">Methylobacterium gossipiicola</name>
    <dbReference type="NCBI Taxonomy" id="582675"/>
    <lineage>
        <taxon>Bacteria</taxon>
        <taxon>Pseudomonadati</taxon>
        <taxon>Pseudomonadota</taxon>
        <taxon>Alphaproteobacteria</taxon>
        <taxon>Hyphomicrobiales</taxon>
        <taxon>Methylobacteriaceae</taxon>
        <taxon>Methylobacterium</taxon>
    </lineage>
</organism>